<feature type="compositionally biased region" description="Basic residues" evidence="1">
    <location>
        <begin position="10"/>
        <end position="21"/>
    </location>
</feature>
<comment type="caution">
    <text evidence="2">The sequence shown here is derived from an EMBL/GenBank/DDBJ whole genome shotgun (WGS) entry which is preliminary data.</text>
</comment>
<evidence type="ECO:0000313" key="2">
    <source>
        <dbReference type="EMBL" id="KAK6618775.1"/>
    </source>
</evidence>
<dbReference type="AlphaFoldDB" id="A0AAN8PCP9"/>
<organism evidence="2 3">
    <name type="scientific">Polyplax serrata</name>
    <name type="common">Common mouse louse</name>
    <dbReference type="NCBI Taxonomy" id="468196"/>
    <lineage>
        <taxon>Eukaryota</taxon>
        <taxon>Metazoa</taxon>
        <taxon>Ecdysozoa</taxon>
        <taxon>Arthropoda</taxon>
        <taxon>Hexapoda</taxon>
        <taxon>Insecta</taxon>
        <taxon>Pterygota</taxon>
        <taxon>Neoptera</taxon>
        <taxon>Paraneoptera</taxon>
        <taxon>Psocodea</taxon>
        <taxon>Troctomorpha</taxon>
        <taxon>Phthiraptera</taxon>
        <taxon>Anoplura</taxon>
        <taxon>Polyplacidae</taxon>
        <taxon>Polyplax</taxon>
    </lineage>
</organism>
<feature type="non-terminal residue" evidence="2">
    <location>
        <position position="58"/>
    </location>
</feature>
<evidence type="ECO:0000256" key="1">
    <source>
        <dbReference type="SAM" id="MobiDB-lite"/>
    </source>
</evidence>
<name>A0AAN8PCP9_POLSC</name>
<proteinExistence type="predicted"/>
<reference evidence="2 3" key="1">
    <citation type="submission" date="2023-10" db="EMBL/GenBank/DDBJ databases">
        <title>Genomes of two closely related lineages of the louse Polyplax serrata with different host specificities.</title>
        <authorList>
            <person name="Martinu J."/>
            <person name="Tarabai H."/>
            <person name="Stefka J."/>
            <person name="Hypsa V."/>
        </authorList>
    </citation>
    <scope>NUCLEOTIDE SEQUENCE [LARGE SCALE GENOMIC DNA]</scope>
    <source>
        <strain evidence="2">HR10_N</strain>
    </source>
</reference>
<dbReference type="EMBL" id="JAWJWE010000041">
    <property type="protein sequence ID" value="KAK6618775.1"/>
    <property type="molecule type" value="Genomic_DNA"/>
</dbReference>
<sequence length="58" mass="7129">MERWKQERRPTRKKERWKKSHVHDDFSLKADVLFPQKIFPGENFPVDVPENCQTEKNF</sequence>
<accession>A0AAN8PCP9</accession>
<protein>
    <submittedName>
        <fullName evidence="2">Uncharacterized protein</fullName>
    </submittedName>
</protein>
<dbReference type="Proteomes" id="UP001372834">
    <property type="component" value="Unassembled WGS sequence"/>
</dbReference>
<feature type="region of interest" description="Disordered" evidence="1">
    <location>
        <begin position="1"/>
        <end position="21"/>
    </location>
</feature>
<gene>
    <name evidence="2" type="ORF">RUM43_013166</name>
</gene>
<evidence type="ECO:0000313" key="3">
    <source>
        <dbReference type="Proteomes" id="UP001372834"/>
    </source>
</evidence>